<dbReference type="KEGG" id="tcl:Tchl_1431"/>
<evidence type="ECO:0000313" key="1">
    <source>
        <dbReference type="EMBL" id="APR04290.1"/>
    </source>
</evidence>
<dbReference type="AlphaFoldDB" id="A0A1L6FC88"/>
<organism evidence="1 2">
    <name type="scientific">Thauera chlorobenzoica</name>
    <dbReference type="NCBI Taxonomy" id="96773"/>
    <lineage>
        <taxon>Bacteria</taxon>
        <taxon>Pseudomonadati</taxon>
        <taxon>Pseudomonadota</taxon>
        <taxon>Betaproteobacteria</taxon>
        <taxon>Rhodocyclales</taxon>
        <taxon>Zoogloeaceae</taxon>
        <taxon>Thauera</taxon>
    </lineage>
</organism>
<sequence length="131" mass="13759">MALFLGLALGGPFVLAQQQGGGGGEALRLECGGIGLEESQRMRADAPMHALTLLFSTTDGAYLADVATRIDDPLAGRRVEALCGPIGQVDVAEAGRYRISARFGGVTQEHWVDLVPGGGARLALRWTEARP</sequence>
<evidence type="ECO:0000313" key="2">
    <source>
        <dbReference type="Proteomes" id="UP000185739"/>
    </source>
</evidence>
<accession>A0A1L6FC88</accession>
<dbReference type="EMBL" id="CP018839">
    <property type="protein sequence ID" value="APR04290.1"/>
    <property type="molecule type" value="Genomic_DNA"/>
</dbReference>
<keyword evidence="2" id="KW-1185">Reference proteome</keyword>
<dbReference type="STRING" id="96773.Tchl_1431"/>
<dbReference type="Proteomes" id="UP000185739">
    <property type="component" value="Chromosome"/>
</dbReference>
<protein>
    <submittedName>
        <fullName evidence="1">Uncharacterized protein</fullName>
    </submittedName>
</protein>
<name>A0A1L6FC88_9RHOO</name>
<reference evidence="1 2" key="1">
    <citation type="submission" date="2016-12" db="EMBL/GenBank/DDBJ databases">
        <title>Complete genome sequence of Thauera chlorobenzoica, a Betaproteobacterium degrading haloaromatics anaerobically to CO2 and halides.</title>
        <authorList>
            <person name="Goris T."/>
            <person name="Mergelsberg M."/>
            <person name="Boll M."/>
        </authorList>
    </citation>
    <scope>NUCLEOTIDE SEQUENCE [LARGE SCALE GENOMIC DNA]</scope>
    <source>
        <strain evidence="1 2">3CB1</strain>
    </source>
</reference>
<gene>
    <name evidence="1" type="ORF">Tchl_1431</name>
</gene>
<proteinExistence type="predicted"/>